<evidence type="ECO:0000313" key="1">
    <source>
        <dbReference type="EMBL" id="MPC79695.1"/>
    </source>
</evidence>
<reference evidence="1 2" key="1">
    <citation type="submission" date="2019-05" db="EMBL/GenBank/DDBJ databases">
        <title>Another draft genome of Portunus trituberculatus and its Hox gene families provides insights of decapod evolution.</title>
        <authorList>
            <person name="Jeong J.-H."/>
            <person name="Song I."/>
            <person name="Kim S."/>
            <person name="Choi T."/>
            <person name="Kim D."/>
            <person name="Ryu S."/>
            <person name="Kim W."/>
        </authorList>
    </citation>
    <scope>NUCLEOTIDE SEQUENCE [LARGE SCALE GENOMIC DNA]</scope>
    <source>
        <tissue evidence="1">Muscle</tissue>
    </source>
</reference>
<keyword evidence="2" id="KW-1185">Reference proteome</keyword>
<name>A0A5B7IBW1_PORTR</name>
<dbReference type="Proteomes" id="UP000324222">
    <property type="component" value="Unassembled WGS sequence"/>
</dbReference>
<proteinExistence type="predicted"/>
<dbReference type="EMBL" id="VSRR010051828">
    <property type="protein sequence ID" value="MPC79695.1"/>
    <property type="molecule type" value="Genomic_DNA"/>
</dbReference>
<comment type="caution">
    <text evidence="1">The sequence shown here is derived from an EMBL/GenBank/DDBJ whole genome shotgun (WGS) entry which is preliminary data.</text>
</comment>
<accession>A0A5B7IBW1</accession>
<sequence>MKTNTQSQPLHNGLHSSVRPASQPVILAIHDDLANEQTLGHTCHEATLARVGIYALRIKNQSVTPAIPTSSTTRSLRLKEVETAI</sequence>
<protein>
    <submittedName>
        <fullName evidence="1">Uncharacterized protein</fullName>
    </submittedName>
</protein>
<organism evidence="1 2">
    <name type="scientific">Portunus trituberculatus</name>
    <name type="common">Swimming crab</name>
    <name type="synonym">Neptunus trituberculatus</name>
    <dbReference type="NCBI Taxonomy" id="210409"/>
    <lineage>
        <taxon>Eukaryota</taxon>
        <taxon>Metazoa</taxon>
        <taxon>Ecdysozoa</taxon>
        <taxon>Arthropoda</taxon>
        <taxon>Crustacea</taxon>
        <taxon>Multicrustacea</taxon>
        <taxon>Malacostraca</taxon>
        <taxon>Eumalacostraca</taxon>
        <taxon>Eucarida</taxon>
        <taxon>Decapoda</taxon>
        <taxon>Pleocyemata</taxon>
        <taxon>Brachyura</taxon>
        <taxon>Eubrachyura</taxon>
        <taxon>Portunoidea</taxon>
        <taxon>Portunidae</taxon>
        <taxon>Portuninae</taxon>
        <taxon>Portunus</taxon>
    </lineage>
</organism>
<dbReference type="AlphaFoldDB" id="A0A5B7IBW1"/>
<evidence type="ECO:0000313" key="2">
    <source>
        <dbReference type="Proteomes" id="UP000324222"/>
    </source>
</evidence>
<gene>
    <name evidence="1" type="ORF">E2C01_074236</name>
</gene>